<sequence length="57" mass="6670">MPVNTSNYRTAYLRLHAVLRTMTQIIKSRRFIESEYVNAEIVSNLKYQTHSVISVPE</sequence>
<name>A8AQX1_CITK8</name>
<organism evidence="1 2">
    <name type="scientific">Citrobacter koseri (strain ATCC BAA-895 / CDC 4225-83 / SGSC4696)</name>
    <dbReference type="NCBI Taxonomy" id="290338"/>
    <lineage>
        <taxon>Bacteria</taxon>
        <taxon>Pseudomonadati</taxon>
        <taxon>Pseudomonadota</taxon>
        <taxon>Gammaproteobacteria</taxon>
        <taxon>Enterobacterales</taxon>
        <taxon>Enterobacteriaceae</taxon>
        <taxon>Citrobacter</taxon>
    </lineage>
</organism>
<evidence type="ECO:0000313" key="1">
    <source>
        <dbReference type="EMBL" id="ABV15884.1"/>
    </source>
</evidence>
<gene>
    <name evidence="1" type="ordered locus">CKO_04839</name>
</gene>
<evidence type="ECO:0000313" key="2">
    <source>
        <dbReference type="Proteomes" id="UP000008148"/>
    </source>
</evidence>
<dbReference type="STRING" id="290338.CKO_04839"/>
<proteinExistence type="predicted"/>
<dbReference type="EMBL" id="CP000822">
    <property type="protein sequence ID" value="ABV15884.1"/>
    <property type="molecule type" value="Genomic_DNA"/>
</dbReference>
<reference evidence="1 2" key="1">
    <citation type="submission" date="2007-08" db="EMBL/GenBank/DDBJ databases">
        <authorList>
            <consortium name="The Citrobacter koseri Genome Sequencing Project"/>
            <person name="McClelland M."/>
            <person name="Sanderson E.K."/>
            <person name="Porwollik S."/>
            <person name="Spieth J."/>
            <person name="Clifton W.S."/>
            <person name="Latreille P."/>
            <person name="Courtney L."/>
            <person name="Wang C."/>
            <person name="Pepin K."/>
            <person name="Bhonagiri V."/>
            <person name="Nash W."/>
            <person name="Johnson M."/>
            <person name="Thiruvilangam P."/>
            <person name="Wilson R."/>
        </authorList>
    </citation>
    <scope>NUCLEOTIDE SEQUENCE [LARGE SCALE GENOMIC DNA]</scope>
    <source>
        <strain evidence="2">ATCC BAA-895 / CDC 4225-83 / SGSC4696</strain>
    </source>
</reference>
<keyword evidence="2" id="KW-1185">Reference proteome</keyword>
<accession>A8AQX1</accession>
<dbReference type="KEGG" id="cko:CKO_04839"/>
<dbReference type="Proteomes" id="UP000008148">
    <property type="component" value="Chromosome"/>
</dbReference>
<dbReference type="HOGENOM" id="CLU_2988328_0_0_6"/>
<protein>
    <submittedName>
        <fullName evidence="1">Uncharacterized protein</fullName>
    </submittedName>
</protein>
<dbReference type="AlphaFoldDB" id="A8AQX1"/>